<accession>A0A5B8RFV3</accession>
<evidence type="ECO:0000256" key="2">
    <source>
        <dbReference type="ARBA" id="ARBA00023444"/>
    </source>
</evidence>
<dbReference type="InterPro" id="IPR050684">
    <property type="entry name" value="HTH-Siroheme_Decarb"/>
</dbReference>
<dbReference type="EMBL" id="MN079108">
    <property type="protein sequence ID" value="QEA05715.1"/>
    <property type="molecule type" value="Genomic_DNA"/>
</dbReference>
<evidence type="ECO:0000313" key="8">
    <source>
        <dbReference type="EMBL" id="QEA05715.1"/>
    </source>
</evidence>
<organism evidence="8">
    <name type="scientific">uncultured organism</name>
    <dbReference type="NCBI Taxonomy" id="155900"/>
    <lineage>
        <taxon>unclassified sequences</taxon>
        <taxon>environmental samples</taxon>
    </lineage>
</organism>
<reference evidence="8" key="1">
    <citation type="submission" date="2019-06" db="EMBL/GenBank/DDBJ databases">
        <authorList>
            <person name="Murdoch R.W."/>
            <person name="Fathepure B."/>
        </authorList>
    </citation>
    <scope>NUCLEOTIDE SEQUENCE</scope>
</reference>
<evidence type="ECO:0000259" key="6">
    <source>
        <dbReference type="Pfam" id="PF17805"/>
    </source>
</evidence>
<dbReference type="InterPro" id="IPR036388">
    <property type="entry name" value="WH-like_DNA-bd_sf"/>
</dbReference>
<dbReference type="GO" id="GO:0016829">
    <property type="term" value="F:lyase activity"/>
    <property type="evidence" value="ECO:0007669"/>
    <property type="project" value="UniProtKB-KW"/>
</dbReference>
<dbReference type="Pfam" id="PF22451">
    <property type="entry name" value="NirdL-like_HTH"/>
    <property type="match status" value="1"/>
</dbReference>
<name>A0A5B8RFV3_9ZZZZ</name>
<dbReference type="AlphaFoldDB" id="A0A5B8RFV3"/>
<keyword evidence="1" id="KW-0456">Lyase</keyword>
<feature type="domain" description="Siroheme decarboxylase NirL-like HTH" evidence="7">
    <location>
        <begin position="9"/>
        <end position="53"/>
    </location>
</feature>
<evidence type="ECO:0000256" key="5">
    <source>
        <dbReference type="ARBA" id="ARBA00048470"/>
    </source>
</evidence>
<dbReference type="InterPro" id="IPR040523">
    <property type="entry name" value="AsnC_trans_reg2"/>
</dbReference>
<protein>
    <recommendedName>
        <fullName evidence="4">siroheme decarboxylase</fullName>
        <ecNumber evidence="4">4.1.1.111</ecNumber>
    </recommendedName>
</protein>
<dbReference type="InterPro" id="IPR053953">
    <property type="entry name" value="NirdL-like_HTH"/>
</dbReference>
<evidence type="ECO:0000259" key="7">
    <source>
        <dbReference type="Pfam" id="PF22451"/>
    </source>
</evidence>
<dbReference type="PANTHER" id="PTHR43413:SF1">
    <property type="entry name" value="SIROHEME DECARBOXYLASE NIRL SUBUNIT"/>
    <property type="match status" value="1"/>
</dbReference>
<evidence type="ECO:0000256" key="4">
    <source>
        <dbReference type="ARBA" id="ARBA00023471"/>
    </source>
</evidence>
<dbReference type="Gene3D" id="3.30.70.3460">
    <property type="match status" value="1"/>
</dbReference>
<comment type="similarity">
    <text evidence="3">Belongs to the Ahb/Nir family.</text>
</comment>
<dbReference type="PANTHER" id="PTHR43413">
    <property type="entry name" value="TRANSCRIPTIONAL REGULATOR, ASNC FAMILY"/>
    <property type="match status" value="1"/>
</dbReference>
<feature type="domain" description="Siroheme decarboxylase AsnC-like ligand binding" evidence="6">
    <location>
        <begin position="70"/>
        <end position="143"/>
    </location>
</feature>
<evidence type="ECO:0000256" key="1">
    <source>
        <dbReference type="ARBA" id="ARBA00023239"/>
    </source>
</evidence>
<dbReference type="Gene3D" id="1.10.10.10">
    <property type="entry name" value="Winged helix-like DNA-binding domain superfamily/Winged helix DNA-binding domain"/>
    <property type="match status" value="1"/>
</dbReference>
<proteinExistence type="inferred from homology"/>
<dbReference type="EC" id="4.1.1.111" evidence="4"/>
<gene>
    <name evidence="8" type="ORF">KBTEX_02039</name>
</gene>
<evidence type="ECO:0000256" key="3">
    <source>
        <dbReference type="ARBA" id="ARBA00023457"/>
    </source>
</evidence>
<comment type="catalytic activity">
    <reaction evidence="5">
        <text>siroheme + 2 H(+) = 12,18-didecarboxysiroheme + 2 CO2</text>
        <dbReference type="Rhea" id="RHEA:19093"/>
        <dbReference type="ChEBI" id="CHEBI:15378"/>
        <dbReference type="ChEBI" id="CHEBI:16526"/>
        <dbReference type="ChEBI" id="CHEBI:60052"/>
        <dbReference type="ChEBI" id="CHEBI:140497"/>
        <dbReference type="EC" id="4.1.1.111"/>
    </reaction>
</comment>
<sequence length="151" mass="16166">MSGELDAVDRRIVNVLQGGLPLSPTPYSEAAGTVGIAEAELLDRLRRLLDDGYLSRVGPLFDAGALGGAVTLAAMAVPPVRLDVVAAQVNAHPEVAHNYERDHRLNLWFVIAVLDAERLAAVAGEIEAETGLCVHLMPKRAEYYLGLRVTA</sequence>
<comment type="pathway">
    <text evidence="2">Porphyrin-containing compound metabolism.</text>
</comment>
<dbReference type="Pfam" id="PF17805">
    <property type="entry name" value="AsnC_trans_reg2"/>
    <property type="match status" value="1"/>
</dbReference>